<dbReference type="InterPro" id="IPR036291">
    <property type="entry name" value="NAD(P)-bd_dom_sf"/>
</dbReference>
<name>A0A093VJA8_TALMA</name>
<dbReference type="PANTHER" id="PTHR45458:SF2">
    <property type="entry name" value="OXIDOREDUCTASE, SHORT CHAIN DEHYDROGENASE_REDUCTASE FAMILY SUPERFAMILY (AFU_ORTHOLOGUE AFUA_3G13450)"/>
    <property type="match status" value="1"/>
</dbReference>
<comment type="caution">
    <text evidence="1">The sequence shown here is derived from an EMBL/GenBank/DDBJ whole genome shotgun (WGS) entry which is preliminary data.</text>
</comment>
<gene>
    <name evidence="1" type="ORF">GQ26_0170480</name>
</gene>
<dbReference type="Pfam" id="PF00106">
    <property type="entry name" value="adh_short"/>
    <property type="match status" value="1"/>
</dbReference>
<accession>A0A093VJA8</accession>
<dbReference type="SUPFAM" id="SSF51735">
    <property type="entry name" value="NAD(P)-binding Rossmann-fold domains"/>
    <property type="match status" value="1"/>
</dbReference>
<dbReference type="GO" id="GO:0016616">
    <property type="term" value="F:oxidoreductase activity, acting on the CH-OH group of donors, NAD or NADP as acceptor"/>
    <property type="evidence" value="ECO:0007669"/>
    <property type="project" value="TreeGrafter"/>
</dbReference>
<protein>
    <submittedName>
        <fullName evidence="1">Norsolorinic acid ketoreductase</fullName>
    </submittedName>
</protein>
<dbReference type="AlphaFoldDB" id="A0A093VJA8"/>
<dbReference type="PRINTS" id="PR00081">
    <property type="entry name" value="GDHRDH"/>
</dbReference>
<dbReference type="EMBL" id="JPOX01000017">
    <property type="protein sequence ID" value="KFX46766.1"/>
    <property type="molecule type" value="Genomic_DNA"/>
</dbReference>
<reference evidence="1" key="2">
    <citation type="journal article" date="2014" name="PLoS Genet.">
        <title>Signature gene expression reveals novel clues to the molecular mechanisms of dimorphic transition in Penicillium marneffei.</title>
        <authorList>
            <person name="Yang E."/>
            <person name="Wang G."/>
            <person name="Cai J."/>
            <person name="Woo P.C."/>
            <person name="Lau S.K."/>
            <person name="Yuen K.-Y."/>
            <person name="Chow W.-N."/>
            <person name="Lin X."/>
        </authorList>
    </citation>
    <scope>NUCLEOTIDE SEQUENCE</scope>
    <source>
        <strain evidence="1">PM1</strain>
    </source>
</reference>
<dbReference type="CDD" id="cd05325">
    <property type="entry name" value="carb_red_sniffer_like_SDR_c"/>
    <property type="match status" value="1"/>
</dbReference>
<dbReference type="InterPro" id="IPR052184">
    <property type="entry name" value="SDR_enzymes"/>
</dbReference>
<dbReference type="Gene3D" id="3.40.50.720">
    <property type="entry name" value="NAD(P)-binding Rossmann-like Domain"/>
    <property type="match status" value="1"/>
</dbReference>
<proteinExistence type="predicted"/>
<dbReference type="PANTHER" id="PTHR45458">
    <property type="entry name" value="SHORT-CHAIN DEHYDROGENASE/REDUCTASE SDR"/>
    <property type="match status" value="1"/>
</dbReference>
<reference key="1">
    <citation type="journal article" date="2014" name="PLoS Genet.">
        <title>Signature Gene Expression Reveals Novel Clues to the Molecular Mechanisms of Dimorphic Transition in Penicillium marneffei.</title>
        <authorList>
            <person name="Yang E."/>
            <person name="Wang G."/>
            <person name="Cai J."/>
            <person name="Woo P.C."/>
            <person name="Lau S.K."/>
            <person name="Yuen K.-Y."/>
            <person name="Chow W.-N."/>
            <person name="Lin X."/>
        </authorList>
    </citation>
    <scope>NUCLEOTIDE SEQUENCE [LARGE SCALE GENOMIC DNA]</scope>
    <source>
        <strain>PM1</strain>
    </source>
</reference>
<sequence>MSNETVVLITGANRGKYNRRLGLGLAKLYLNQPNTRIILTARSNSPSTILNALPQSYPGTLHGIYKLDSASTNDAIALRESLLSPLTGVSKIDIIIANAGVGEPLDSVLDAPIDVLEDFYQVNTLGPVRLYQQLWKGLLEKSGNPKFILVSSVLGSLTYVDPTPCGGYGASKAAANYFLRKMHEENRRLVAVTVHPGWVKTDNGQAYADAVNVPAPPTDVEASVNKIFQLVSEATRESKSGQFIDAMTGIKIPW</sequence>
<dbReference type="InterPro" id="IPR002347">
    <property type="entry name" value="SDR_fam"/>
</dbReference>
<evidence type="ECO:0000313" key="1">
    <source>
        <dbReference type="EMBL" id="KFX46766.1"/>
    </source>
</evidence>
<organism evidence="1">
    <name type="scientific">Talaromyces marneffei PM1</name>
    <dbReference type="NCBI Taxonomy" id="1077442"/>
    <lineage>
        <taxon>Eukaryota</taxon>
        <taxon>Fungi</taxon>
        <taxon>Dikarya</taxon>
        <taxon>Ascomycota</taxon>
        <taxon>Pezizomycotina</taxon>
        <taxon>Eurotiomycetes</taxon>
        <taxon>Eurotiomycetidae</taxon>
        <taxon>Eurotiales</taxon>
        <taxon>Trichocomaceae</taxon>
        <taxon>Talaromyces</taxon>
        <taxon>Talaromyces sect. Talaromyces</taxon>
    </lineage>
</organism>